<protein>
    <submittedName>
        <fullName evidence="1">Uncharacterized protein</fullName>
    </submittedName>
</protein>
<dbReference type="AlphaFoldDB" id="A0A482W8I2"/>
<reference evidence="1 2" key="1">
    <citation type="submission" date="2017-03" db="EMBL/GenBank/DDBJ databases">
        <title>Genome of the blue death feigning beetle - Asbolus verrucosus.</title>
        <authorList>
            <person name="Rider S.D."/>
        </authorList>
    </citation>
    <scope>NUCLEOTIDE SEQUENCE [LARGE SCALE GENOMIC DNA]</scope>
    <source>
        <strain evidence="1">Butters</strain>
        <tissue evidence="1">Head and leg muscle</tissue>
    </source>
</reference>
<evidence type="ECO:0000313" key="1">
    <source>
        <dbReference type="EMBL" id="RZC41446.1"/>
    </source>
</evidence>
<organism evidence="1 2">
    <name type="scientific">Asbolus verrucosus</name>
    <name type="common">Desert ironclad beetle</name>
    <dbReference type="NCBI Taxonomy" id="1661398"/>
    <lineage>
        <taxon>Eukaryota</taxon>
        <taxon>Metazoa</taxon>
        <taxon>Ecdysozoa</taxon>
        <taxon>Arthropoda</taxon>
        <taxon>Hexapoda</taxon>
        <taxon>Insecta</taxon>
        <taxon>Pterygota</taxon>
        <taxon>Neoptera</taxon>
        <taxon>Endopterygota</taxon>
        <taxon>Coleoptera</taxon>
        <taxon>Polyphaga</taxon>
        <taxon>Cucujiformia</taxon>
        <taxon>Tenebrionidae</taxon>
        <taxon>Pimeliinae</taxon>
        <taxon>Asbolus</taxon>
    </lineage>
</organism>
<sequence length="32" mass="3926">MRRYVIKRSGGRIQLIPTLYRNVYHRNADHLQ</sequence>
<accession>A0A482W8I2</accession>
<gene>
    <name evidence="1" type="ORF">BDFB_002728</name>
</gene>
<evidence type="ECO:0000313" key="2">
    <source>
        <dbReference type="Proteomes" id="UP000292052"/>
    </source>
</evidence>
<proteinExistence type="predicted"/>
<keyword evidence="2" id="KW-1185">Reference proteome</keyword>
<comment type="caution">
    <text evidence="1">The sequence shown here is derived from an EMBL/GenBank/DDBJ whole genome shotgun (WGS) entry which is preliminary data.</text>
</comment>
<dbReference type="Proteomes" id="UP000292052">
    <property type="component" value="Unassembled WGS sequence"/>
</dbReference>
<name>A0A482W8I2_ASBVE</name>
<dbReference type="EMBL" id="QDEB01017049">
    <property type="protein sequence ID" value="RZC41446.1"/>
    <property type="molecule type" value="Genomic_DNA"/>
</dbReference>